<sequence>MIAAGKTEASASNFTNSDALMAYERKLSGSVDTTKPVTQPLSRSHKGAPLWPGRISSGACPGSRMYQGPIEVWT</sequence>
<dbReference type="Proteomes" id="UP000015001">
    <property type="component" value="Unassembled WGS sequence"/>
</dbReference>
<protein>
    <submittedName>
        <fullName evidence="2">Uncharacterized protein</fullName>
    </submittedName>
</protein>
<reference evidence="2 3" key="1">
    <citation type="submission" date="2013-02" db="EMBL/GenBank/DDBJ databases">
        <title>Draft Genome Sequence of Streptomyces afghaniensis, Which Produces Compounds of the Julimycin B-Complex.</title>
        <authorList>
            <person name="Gruening B.A."/>
            <person name="Praeg A."/>
            <person name="Erxleben A."/>
            <person name="Guenther S."/>
            <person name="Fiedler H.-P."/>
            <person name="Goodfellow M."/>
            <person name="Mueller M."/>
        </authorList>
    </citation>
    <scope>NUCLEOTIDE SEQUENCE [LARGE SCALE GENOMIC DNA]</scope>
    <source>
        <strain evidence="2 3">772</strain>
    </source>
</reference>
<accession>S4NVX4</accession>
<name>S4NVX4_9ACTN</name>
<keyword evidence="3" id="KW-1185">Reference proteome</keyword>
<feature type="region of interest" description="Disordered" evidence="1">
    <location>
        <begin position="31"/>
        <end position="56"/>
    </location>
</feature>
<organism evidence="2 3">
    <name type="scientific">Streptomyces afghaniensis 772</name>
    <dbReference type="NCBI Taxonomy" id="1283301"/>
    <lineage>
        <taxon>Bacteria</taxon>
        <taxon>Bacillati</taxon>
        <taxon>Actinomycetota</taxon>
        <taxon>Actinomycetes</taxon>
        <taxon>Kitasatosporales</taxon>
        <taxon>Streptomycetaceae</taxon>
        <taxon>Streptomyces</taxon>
    </lineage>
</organism>
<comment type="caution">
    <text evidence="2">The sequence shown here is derived from an EMBL/GenBank/DDBJ whole genome shotgun (WGS) entry which is preliminary data.</text>
</comment>
<evidence type="ECO:0000256" key="1">
    <source>
        <dbReference type="SAM" id="MobiDB-lite"/>
    </source>
</evidence>
<dbReference type="EMBL" id="AOPY01001092">
    <property type="protein sequence ID" value="EPJ42709.1"/>
    <property type="molecule type" value="Genomic_DNA"/>
</dbReference>
<feature type="compositionally biased region" description="Polar residues" evidence="1">
    <location>
        <begin position="31"/>
        <end position="42"/>
    </location>
</feature>
<dbReference type="HOGENOM" id="CLU_2686085_0_0_11"/>
<evidence type="ECO:0000313" key="2">
    <source>
        <dbReference type="EMBL" id="EPJ42709.1"/>
    </source>
</evidence>
<gene>
    <name evidence="2" type="ORF">STAFG_0227</name>
</gene>
<proteinExistence type="predicted"/>
<evidence type="ECO:0000313" key="3">
    <source>
        <dbReference type="Proteomes" id="UP000015001"/>
    </source>
</evidence>
<dbReference type="AlphaFoldDB" id="S4NVX4"/>